<evidence type="ECO:0000313" key="16">
    <source>
        <dbReference type="Proteomes" id="UP000256329"/>
    </source>
</evidence>
<dbReference type="Gene3D" id="3.40.50.620">
    <property type="entry name" value="HUPs"/>
    <property type="match status" value="1"/>
</dbReference>
<dbReference type="CDD" id="cd07957">
    <property type="entry name" value="Anticodon_Ia_Met"/>
    <property type="match status" value="1"/>
</dbReference>
<feature type="binding site" evidence="12">
    <location>
        <position position="128"/>
    </location>
    <ligand>
        <name>Zn(2+)</name>
        <dbReference type="ChEBI" id="CHEBI:29105"/>
    </ligand>
</feature>
<keyword evidence="8 12" id="KW-0862">Zinc</keyword>
<dbReference type="InterPro" id="IPR014729">
    <property type="entry name" value="Rossmann-like_a/b/a_fold"/>
</dbReference>
<dbReference type="InterPro" id="IPR015413">
    <property type="entry name" value="Methionyl/Leucyl_tRNA_Synth"/>
</dbReference>
<evidence type="ECO:0000256" key="1">
    <source>
        <dbReference type="ARBA" id="ARBA00003314"/>
    </source>
</evidence>
<dbReference type="PROSITE" id="PS00178">
    <property type="entry name" value="AA_TRNA_LIGASE_I"/>
    <property type="match status" value="1"/>
</dbReference>
<evidence type="ECO:0000313" key="15">
    <source>
        <dbReference type="EMBL" id="RDV84610.1"/>
    </source>
</evidence>
<keyword evidence="6 12" id="KW-0479">Metal-binding</keyword>
<evidence type="ECO:0000256" key="10">
    <source>
        <dbReference type="ARBA" id="ARBA00022917"/>
    </source>
</evidence>
<evidence type="ECO:0000256" key="3">
    <source>
        <dbReference type="ARBA" id="ARBA00006590"/>
    </source>
</evidence>
<dbReference type="GO" id="GO:0004825">
    <property type="term" value="F:methionine-tRNA ligase activity"/>
    <property type="evidence" value="ECO:0007669"/>
    <property type="project" value="UniProtKB-UniRule"/>
</dbReference>
<feature type="domain" description="tRNA synthetases class I catalytic" evidence="13">
    <location>
        <begin position="17"/>
        <end position="122"/>
    </location>
</feature>
<dbReference type="Pfam" id="PF01406">
    <property type="entry name" value="tRNA-synt_1e"/>
    <property type="match status" value="1"/>
</dbReference>
<evidence type="ECO:0000256" key="7">
    <source>
        <dbReference type="ARBA" id="ARBA00022741"/>
    </source>
</evidence>
<proteinExistence type="inferred from homology"/>
<comment type="catalytic activity">
    <reaction evidence="12">
        <text>tRNA(Met) + L-methionine + ATP = L-methionyl-tRNA(Met) + AMP + diphosphate</text>
        <dbReference type="Rhea" id="RHEA:13481"/>
        <dbReference type="Rhea" id="RHEA-COMP:9667"/>
        <dbReference type="Rhea" id="RHEA-COMP:9698"/>
        <dbReference type="ChEBI" id="CHEBI:30616"/>
        <dbReference type="ChEBI" id="CHEBI:33019"/>
        <dbReference type="ChEBI" id="CHEBI:57844"/>
        <dbReference type="ChEBI" id="CHEBI:78442"/>
        <dbReference type="ChEBI" id="CHEBI:78530"/>
        <dbReference type="ChEBI" id="CHEBI:456215"/>
        <dbReference type="EC" id="6.1.1.10"/>
    </reaction>
</comment>
<comment type="cofactor">
    <cofactor evidence="12">
        <name>Zn(2+)</name>
        <dbReference type="ChEBI" id="CHEBI:29105"/>
    </cofactor>
    <text evidence="12">Binds 1 zinc ion per subunit.</text>
</comment>
<dbReference type="InterPro" id="IPR041872">
    <property type="entry name" value="Anticodon_Met"/>
</dbReference>
<evidence type="ECO:0000256" key="8">
    <source>
        <dbReference type="ARBA" id="ARBA00022833"/>
    </source>
</evidence>
<dbReference type="SUPFAM" id="SSF47323">
    <property type="entry name" value="Anticodon-binding domain of a subclass of class I aminoacyl-tRNA synthetases"/>
    <property type="match status" value="1"/>
</dbReference>
<feature type="short sequence motif" description="'HIGH' region" evidence="12">
    <location>
        <begin position="13"/>
        <end position="23"/>
    </location>
</feature>
<evidence type="ECO:0000256" key="6">
    <source>
        <dbReference type="ARBA" id="ARBA00022723"/>
    </source>
</evidence>
<dbReference type="GO" id="GO:0005737">
    <property type="term" value="C:cytoplasm"/>
    <property type="evidence" value="ECO:0007669"/>
    <property type="project" value="UniProtKB-SubCell"/>
</dbReference>
<dbReference type="OrthoDB" id="9810191at2"/>
<comment type="caution">
    <text evidence="12">Lacks conserved residue(s) required for the propagation of feature annotation.</text>
</comment>
<keyword evidence="16" id="KW-1185">Reference proteome</keyword>
<feature type="short sequence motif" description="'KMSKS' region" evidence="12">
    <location>
        <begin position="297"/>
        <end position="301"/>
    </location>
</feature>
<evidence type="ECO:0000256" key="2">
    <source>
        <dbReference type="ARBA" id="ARBA00004496"/>
    </source>
</evidence>
<evidence type="ECO:0000259" key="13">
    <source>
        <dbReference type="Pfam" id="PF01406"/>
    </source>
</evidence>
<dbReference type="GO" id="GO:0006431">
    <property type="term" value="P:methionyl-tRNA aminoacylation"/>
    <property type="evidence" value="ECO:0007669"/>
    <property type="project" value="UniProtKB-UniRule"/>
</dbReference>
<dbReference type="EMBL" id="QSLN01000001">
    <property type="protein sequence ID" value="RDV84610.1"/>
    <property type="molecule type" value="Genomic_DNA"/>
</dbReference>
<keyword evidence="7 12" id="KW-0547">Nucleotide-binding</keyword>
<evidence type="ECO:0000256" key="4">
    <source>
        <dbReference type="ARBA" id="ARBA00022490"/>
    </source>
</evidence>
<comment type="similarity">
    <text evidence="3 12">Belongs to the class-I aminoacyl-tRNA synthetase family. MetG type 2A subfamily.</text>
</comment>
<dbReference type="Gene3D" id="1.10.730.10">
    <property type="entry name" value="Isoleucyl-tRNA Synthetase, Domain 1"/>
    <property type="match status" value="1"/>
</dbReference>
<evidence type="ECO:0000256" key="5">
    <source>
        <dbReference type="ARBA" id="ARBA00022598"/>
    </source>
</evidence>
<name>A0A3D8P5J6_9THEO</name>
<feature type="binding site" evidence="12">
    <location>
        <position position="148"/>
    </location>
    <ligand>
        <name>Zn(2+)</name>
        <dbReference type="ChEBI" id="CHEBI:29105"/>
    </ligand>
</feature>
<dbReference type="HAMAP" id="MF_01228">
    <property type="entry name" value="Met_tRNA_synth_type2"/>
    <property type="match status" value="1"/>
</dbReference>
<dbReference type="Gene3D" id="2.170.220.10">
    <property type="match status" value="1"/>
</dbReference>
<dbReference type="GO" id="GO:0046872">
    <property type="term" value="F:metal ion binding"/>
    <property type="evidence" value="ECO:0007669"/>
    <property type="project" value="UniProtKB-KW"/>
</dbReference>
<dbReference type="Proteomes" id="UP000256329">
    <property type="component" value="Unassembled WGS sequence"/>
</dbReference>
<dbReference type="InterPro" id="IPR033911">
    <property type="entry name" value="MetRS_core"/>
</dbReference>
<keyword evidence="11 12" id="KW-0030">Aminoacyl-tRNA synthetase</keyword>
<dbReference type="RefSeq" id="WP_115791604.1">
    <property type="nucleotide sequence ID" value="NZ_QSLN01000001.1"/>
</dbReference>
<dbReference type="FunFam" id="2.170.220.10:FF:000002">
    <property type="entry name" value="Methionine--tRNA ligase"/>
    <property type="match status" value="1"/>
</dbReference>
<dbReference type="InterPro" id="IPR009080">
    <property type="entry name" value="tRNAsynth_Ia_anticodon-bd"/>
</dbReference>
<comment type="subunit">
    <text evidence="12">Monomer.</text>
</comment>
<dbReference type="PANTHER" id="PTHR43326">
    <property type="entry name" value="METHIONYL-TRNA SYNTHETASE"/>
    <property type="match status" value="1"/>
</dbReference>
<organism evidence="15 16">
    <name type="scientific">Ammonifex thiophilus</name>
    <dbReference type="NCBI Taxonomy" id="444093"/>
    <lineage>
        <taxon>Bacteria</taxon>
        <taxon>Bacillati</taxon>
        <taxon>Bacillota</taxon>
        <taxon>Clostridia</taxon>
        <taxon>Thermoanaerobacterales</taxon>
        <taxon>Thermoanaerobacteraceae</taxon>
        <taxon>Ammonifex</taxon>
    </lineage>
</organism>
<keyword evidence="9 12" id="KW-0067">ATP-binding</keyword>
<evidence type="ECO:0000256" key="12">
    <source>
        <dbReference type="HAMAP-Rule" id="MF_01228"/>
    </source>
</evidence>
<keyword evidence="4 12" id="KW-0963">Cytoplasm</keyword>
<dbReference type="EC" id="6.1.1.10" evidence="12"/>
<dbReference type="NCBIfam" id="TIGR00398">
    <property type="entry name" value="metG"/>
    <property type="match status" value="1"/>
</dbReference>
<dbReference type="NCBIfam" id="NF008900">
    <property type="entry name" value="PRK12267.1"/>
    <property type="match status" value="1"/>
</dbReference>
<dbReference type="InterPro" id="IPR001412">
    <property type="entry name" value="aa-tRNA-synth_I_CS"/>
</dbReference>
<evidence type="ECO:0000259" key="14">
    <source>
        <dbReference type="Pfam" id="PF09334"/>
    </source>
</evidence>
<comment type="caution">
    <text evidence="15">The sequence shown here is derived from an EMBL/GenBank/DDBJ whole genome shotgun (WGS) entry which is preliminary data.</text>
</comment>
<feature type="binding site" evidence="12">
    <location>
        <position position="145"/>
    </location>
    <ligand>
        <name>Zn(2+)</name>
        <dbReference type="ChEBI" id="CHEBI:29105"/>
    </ligand>
</feature>
<dbReference type="FunFam" id="1.10.730.10:FF:000026">
    <property type="entry name" value="Methionine--tRNA ligase"/>
    <property type="match status" value="1"/>
</dbReference>
<protein>
    <recommendedName>
        <fullName evidence="12">Methionine--tRNA ligase</fullName>
        <ecNumber evidence="12">6.1.1.10</ecNumber>
    </recommendedName>
    <alternativeName>
        <fullName evidence="12">Methionyl-tRNA synthetase</fullName>
        <shortName evidence="12">MetRS</shortName>
    </alternativeName>
</protein>
<gene>
    <name evidence="12" type="primary">metG</name>
    <name evidence="15" type="ORF">DXX99_00760</name>
</gene>
<dbReference type="Pfam" id="PF09334">
    <property type="entry name" value="tRNA-synt_1g"/>
    <property type="match status" value="1"/>
</dbReference>
<keyword evidence="10 12" id="KW-0648">Protein biosynthesis</keyword>
<dbReference type="GO" id="GO:0005524">
    <property type="term" value="F:ATP binding"/>
    <property type="evidence" value="ECO:0007669"/>
    <property type="project" value="UniProtKB-UniRule"/>
</dbReference>
<comment type="function">
    <text evidence="1 12">Is required not only for elongation of protein synthesis but also for the initiation of all mRNA translation through initiator tRNA(fMet) aminoacylation.</text>
</comment>
<dbReference type="PANTHER" id="PTHR43326:SF1">
    <property type="entry name" value="METHIONINE--TRNA LIGASE, MITOCHONDRIAL"/>
    <property type="match status" value="1"/>
</dbReference>
<feature type="domain" description="Methionyl/Leucyl tRNA synthetase" evidence="14">
    <location>
        <begin position="149"/>
        <end position="361"/>
    </location>
</feature>
<comment type="subcellular location">
    <subcellularLocation>
        <location evidence="2 12">Cytoplasm</location>
    </subcellularLocation>
</comment>
<dbReference type="InterPro" id="IPR014758">
    <property type="entry name" value="Met-tRNA_synth"/>
</dbReference>
<dbReference type="AlphaFoldDB" id="A0A3D8P5J6"/>
<dbReference type="InterPro" id="IPR032678">
    <property type="entry name" value="tRNA-synt_1_cat_dom"/>
</dbReference>
<feature type="binding site" evidence="12">
    <location>
        <position position="131"/>
    </location>
    <ligand>
        <name>Zn(2+)</name>
        <dbReference type="ChEBI" id="CHEBI:29105"/>
    </ligand>
</feature>
<sequence length="513" mass="58955">MVRGKFYITTPIYYPSDRLHIGHAYTTVAADAVARFKRMEGYDVFFLTGADEHGQKIERTAKSKGKDPQSYVDEIVASFKELWARLEISYDDFIRTTEPRHKVVAQKIFQKLYEQGDIYKSTYQGWYCTPCETFWTARQLVDGKCPDCGRPVELLEEESYFFRLSAYADRLLAYIEEHPDFIQPPARRNEVISFIRSGLEDLCVSRTTFSWGIPVPFDPRHVIYVWIDALTNYLSALGYGTEDDERFKRYWPADVHLVGKDIVRFHAIIWPSILMALGLELPRRVVGHGWLLVEGGKMSKSKGNVIDPHYLIDRYGVDAVRYYLLRELAFDADGEYEEKNLVRRLNYDLANDLGNLLYRTLTVLEKYGEGIIGEPAEKEGPDEELISLAVSTPARVAELVDQLRLSEALAAIWQLVGRANKYLDETAPWRLGKDPGQKKRFDTVIYNVLEAYRFVTVLLGPFMPSFPPRVWPQLGIASLPALHTFESLKWGQLPSGIRVARGEPLFPRLELEE</sequence>
<dbReference type="CDD" id="cd00814">
    <property type="entry name" value="MetRS_core"/>
    <property type="match status" value="1"/>
</dbReference>
<evidence type="ECO:0000256" key="11">
    <source>
        <dbReference type="ARBA" id="ARBA00023146"/>
    </source>
</evidence>
<dbReference type="InterPro" id="IPR023457">
    <property type="entry name" value="Met-tRNA_synth_2"/>
</dbReference>
<accession>A0A3D8P5J6</accession>
<reference evidence="15 16" key="1">
    <citation type="submission" date="2018-08" db="EMBL/GenBank/DDBJ databases">
        <title>Form III RuBisCO-mediated autotrophy in Thermodesulfobium bacteria.</title>
        <authorList>
            <person name="Toshchakov S.V."/>
            <person name="Kublanov I.V."/>
            <person name="Frolov E."/>
            <person name="Bonch-Osmolovskaya E.A."/>
            <person name="Tourova T.P."/>
            <person name="Chernych N.A."/>
            <person name="Lebedinsky A.V."/>
        </authorList>
    </citation>
    <scope>NUCLEOTIDE SEQUENCE [LARGE SCALE GENOMIC DNA]</scope>
    <source>
        <strain evidence="15 16">SR</strain>
    </source>
</reference>
<dbReference type="PRINTS" id="PR01041">
    <property type="entry name" value="TRNASYNTHMET"/>
</dbReference>
<dbReference type="SUPFAM" id="SSF52374">
    <property type="entry name" value="Nucleotidylyl transferase"/>
    <property type="match status" value="1"/>
</dbReference>
<keyword evidence="5 12" id="KW-0436">Ligase</keyword>
<evidence type="ECO:0000256" key="9">
    <source>
        <dbReference type="ARBA" id="ARBA00022840"/>
    </source>
</evidence>